<evidence type="ECO:0000313" key="3">
    <source>
        <dbReference type="Proteomes" id="UP000228767"/>
    </source>
</evidence>
<feature type="domain" description="GST N-terminal" evidence="1">
    <location>
        <begin position="4"/>
        <end position="78"/>
    </location>
</feature>
<dbReference type="PROSITE" id="PS51354">
    <property type="entry name" value="GLUTAREDOXIN_2"/>
    <property type="match status" value="1"/>
</dbReference>
<comment type="caution">
    <text evidence="2">The sequence shown here is derived from an EMBL/GenBank/DDBJ whole genome shotgun (WGS) entry which is preliminary data.</text>
</comment>
<dbReference type="Gene3D" id="3.40.30.10">
    <property type="entry name" value="Glutaredoxin"/>
    <property type="match status" value="1"/>
</dbReference>
<evidence type="ECO:0000259" key="1">
    <source>
        <dbReference type="Pfam" id="PF13417"/>
    </source>
</evidence>
<evidence type="ECO:0000313" key="2">
    <source>
        <dbReference type="EMBL" id="PIR44453.1"/>
    </source>
</evidence>
<reference evidence="2 3" key="1">
    <citation type="submission" date="2017-09" db="EMBL/GenBank/DDBJ databases">
        <title>Depth-based differentiation of microbial function through sediment-hosted aquifers and enrichment of novel symbionts in the deep terrestrial subsurface.</title>
        <authorList>
            <person name="Probst A.J."/>
            <person name="Ladd B."/>
            <person name="Jarett J.K."/>
            <person name="Geller-Mcgrath D.E."/>
            <person name="Sieber C.M."/>
            <person name="Emerson J.B."/>
            <person name="Anantharaman K."/>
            <person name="Thomas B.C."/>
            <person name="Malmstrom R."/>
            <person name="Stieglmeier M."/>
            <person name="Klingl A."/>
            <person name="Woyke T."/>
            <person name="Ryan C.M."/>
            <person name="Banfield J.F."/>
        </authorList>
    </citation>
    <scope>NUCLEOTIDE SEQUENCE [LARGE SCALE GENOMIC DNA]</scope>
    <source>
        <strain evidence="2">CG10_big_fil_rev_8_21_14_0_10_51_16</strain>
    </source>
</reference>
<dbReference type="SUPFAM" id="SSF52833">
    <property type="entry name" value="Thioredoxin-like"/>
    <property type="match status" value="1"/>
</dbReference>
<dbReference type="InterPro" id="IPR004045">
    <property type="entry name" value="Glutathione_S-Trfase_N"/>
</dbReference>
<dbReference type="InterPro" id="IPR036249">
    <property type="entry name" value="Thioredoxin-like_sf"/>
</dbReference>
<sequence>MLILYVKTGCPFCAKVLSYAQAEDIELDVRNIAEEDNLKELMEKGGERQVPYLDDTEHNMRMYESDNIVDYLRTHYASKA</sequence>
<gene>
    <name evidence="2" type="ORF">COV10_04925</name>
</gene>
<dbReference type="Proteomes" id="UP000228767">
    <property type="component" value="Unassembled WGS sequence"/>
</dbReference>
<name>A0A2H0RDA5_9BACT</name>
<dbReference type="Pfam" id="PF13417">
    <property type="entry name" value="GST_N_3"/>
    <property type="match status" value="1"/>
</dbReference>
<dbReference type="AlphaFoldDB" id="A0A2H0RDA5"/>
<accession>A0A2H0RDA5</accession>
<protein>
    <submittedName>
        <fullName evidence="2">NrdH-redoxin</fullName>
    </submittedName>
</protein>
<proteinExistence type="predicted"/>
<dbReference type="EMBL" id="PCYI01000030">
    <property type="protein sequence ID" value="PIR44453.1"/>
    <property type="molecule type" value="Genomic_DNA"/>
</dbReference>
<organism evidence="2 3">
    <name type="scientific">Candidatus Vogelbacteria bacterium CG10_big_fil_rev_8_21_14_0_10_51_16</name>
    <dbReference type="NCBI Taxonomy" id="1975045"/>
    <lineage>
        <taxon>Bacteria</taxon>
        <taxon>Candidatus Vogeliibacteriota</taxon>
    </lineage>
</organism>